<comment type="caution">
    <text evidence="1">The sequence shown here is derived from an EMBL/GenBank/DDBJ whole genome shotgun (WGS) entry which is preliminary data.</text>
</comment>
<protein>
    <submittedName>
        <fullName evidence="1">Thioredoxin family protein</fullName>
    </submittedName>
</protein>
<dbReference type="Proteomes" id="UP000813018">
    <property type="component" value="Unassembled WGS sequence"/>
</dbReference>
<dbReference type="RefSeq" id="WP_219876333.1">
    <property type="nucleotide sequence ID" value="NZ_JAHYXK010000003.1"/>
</dbReference>
<dbReference type="SUPFAM" id="SSF52833">
    <property type="entry name" value="Thioredoxin-like"/>
    <property type="match status" value="1"/>
</dbReference>
<name>A0ABS7CRN9_9BACT</name>
<dbReference type="Pfam" id="PF14595">
    <property type="entry name" value="Thioredoxin_9"/>
    <property type="match status" value="1"/>
</dbReference>
<accession>A0ABS7CRN9</accession>
<keyword evidence="2" id="KW-1185">Reference proteome</keyword>
<evidence type="ECO:0000313" key="1">
    <source>
        <dbReference type="EMBL" id="MBW7466453.1"/>
    </source>
</evidence>
<gene>
    <name evidence="1" type="ORF">K0O23_05190</name>
</gene>
<evidence type="ECO:0000313" key="2">
    <source>
        <dbReference type="Proteomes" id="UP000813018"/>
    </source>
</evidence>
<dbReference type="EMBL" id="JAHYXK010000003">
    <property type="protein sequence ID" value="MBW7466453.1"/>
    <property type="molecule type" value="Genomic_DNA"/>
</dbReference>
<organism evidence="1 2">
    <name type="scientific">Pontibacter aydingkolensis</name>
    <dbReference type="NCBI Taxonomy" id="1911536"/>
    <lineage>
        <taxon>Bacteria</taxon>
        <taxon>Pseudomonadati</taxon>
        <taxon>Bacteroidota</taxon>
        <taxon>Cytophagia</taxon>
        <taxon>Cytophagales</taxon>
        <taxon>Hymenobacteraceae</taxon>
        <taxon>Pontibacter</taxon>
    </lineage>
</organism>
<dbReference type="InterPro" id="IPR036249">
    <property type="entry name" value="Thioredoxin-like_sf"/>
</dbReference>
<proteinExistence type="predicted"/>
<dbReference type="Gene3D" id="3.40.30.10">
    <property type="entry name" value="Glutaredoxin"/>
    <property type="match status" value="1"/>
</dbReference>
<sequence>MIDTKRTNTPITTNTLKNTISYMQYRELIDKLLAENKTTGQNHSEAMVEYTRMNMQRMRRVEKTTVLQDELVQKMLSLQTPMIWVILTEAWCGDAAQNIPSIVKIADASPIVEVKLLLRDEHPEIMDAYLTNGGRSIPKLIALHADTLEVLGTWGPRPAPAQQLVMEAKQHDVPFQEMAEKLHGWYGKDRSYTLQKEFTQLITLWGNLVAPEEQLVERCS</sequence>
<reference evidence="1 2" key="1">
    <citation type="journal article" date="2016" name="Int. J. Syst. Evol. Microbiol.">
        <title>Pontibacter aydingkolensis sp. nov., isolated from soil of a salt lake.</title>
        <authorList>
            <person name="Osman G."/>
            <person name="Zhang T."/>
            <person name="Lou K."/>
            <person name="Gao Y."/>
            <person name="Chang W."/>
            <person name="Lin Q."/>
            <person name="Yang H.M."/>
            <person name="Huo X.D."/>
            <person name="Wang N."/>
        </authorList>
    </citation>
    <scope>NUCLEOTIDE SEQUENCE [LARGE SCALE GENOMIC DNA]</scope>
    <source>
        <strain evidence="1 2">KACC 19255</strain>
    </source>
</reference>